<evidence type="ECO:0000313" key="2">
    <source>
        <dbReference type="Proteomes" id="UP000277498"/>
    </source>
</evidence>
<proteinExistence type="predicted"/>
<gene>
    <name evidence="1" type="ORF">XINFAN_01871</name>
</gene>
<accession>A0A3P5XAY3</accession>
<protein>
    <submittedName>
        <fullName evidence="1">Uncharacterized protein</fullName>
    </submittedName>
</protein>
<dbReference type="EMBL" id="UXAW01000058">
    <property type="protein sequence ID" value="VDC27342.1"/>
    <property type="molecule type" value="Genomic_DNA"/>
</dbReference>
<organism evidence="1 2">
    <name type="scientific">Pseudogemmobacter humi</name>
    <dbReference type="NCBI Taxonomy" id="2483812"/>
    <lineage>
        <taxon>Bacteria</taxon>
        <taxon>Pseudomonadati</taxon>
        <taxon>Pseudomonadota</taxon>
        <taxon>Alphaproteobacteria</taxon>
        <taxon>Rhodobacterales</taxon>
        <taxon>Paracoccaceae</taxon>
        <taxon>Pseudogemmobacter</taxon>
    </lineage>
</organism>
<dbReference type="AlphaFoldDB" id="A0A3P5XAY3"/>
<name>A0A3P5XAY3_9RHOB</name>
<keyword evidence="2" id="KW-1185">Reference proteome</keyword>
<reference evidence="1 2" key="1">
    <citation type="submission" date="2018-11" db="EMBL/GenBank/DDBJ databases">
        <authorList>
            <person name="Criscuolo A."/>
        </authorList>
    </citation>
    <scope>NUCLEOTIDE SEQUENCE [LARGE SCALE GENOMIC DNA]</scope>
    <source>
        <strain evidence="1">ACIP111625</strain>
    </source>
</reference>
<sequence>MPSAEEATVQSSRVAAPFQVKSGLSRFATAMPIIETLGTNRSPRASMAMLQSAPAFFHSKCTRLKFRFSPEIAGL</sequence>
<dbReference type="Proteomes" id="UP000277498">
    <property type="component" value="Unassembled WGS sequence"/>
</dbReference>
<evidence type="ECO:0000313" key="1">
    <source>
        <dbReference type="EMBL" id="VDC27342.1"/>
    </source>
</evidence>